<protein>
    <submittedName>
        <fullName evidence="1">Uncharacterized protein</fullName>
    </submittedName>
</protein>
<name>A0AAV0Z8N2_VICFA</name>
<gene>
    <name evidence="1" type="ORF">VFH_I169680</name>
</gene>
<evidence type="ECO:0000313" key="1">
    <source>
        <dbReference type="EMBL" id="CAI8595000.1"/>
    </source>
</evidence>
<accession>A0AAV0Z8N2</accession>
<evidence type="ECO:0000313" key="2">
    <source>
        <dbReference type="Proteomes" id="UP001157006"/>
    </source>
</evidence>
<dbReference type="Proteomes" id="UP001157006">
    <property type="component" value="Chromosome 1S"/>
</dbReference>
<proteinExistence type="predicted"/>
<dbReference type="EMBL" id="OX451735">
    <property type="protein sequence ID" value="CAI8595000.1"/>
    <property type="molecule type" value="Genomic_DNA"/>
</dbReference>
<organism evidence="1 2">
    <name type="scientific">Vicia faba</name>
    <name type="common">Broad bean</name>
    <name type="synonym">Faba vulgaris</name>
    <dbReference type="NCBI Taxonomy" id="3906"/>
    <lineage>
        <taxon>Eukaryota</taxon>
        <taxon>Viridiplantae</taxon>
        <taxon>Streptophyta</taxon>
        <taxon>Embryophyta</taxon>
        <taxon>Tracheophyta</taxon>
        <taxon>Spermatophyta</taxon>
        <taxon>Magnoliopsida</taxon>
        <taxon>eudicotyledons</taxon>
        <taxon>Gunneridae</taxon>
        <taxon>Pentapetalae</taxon>
        <taxon>rosids</taxon>
        <taxon>fabids</taxon>
        <taxon>Fabales</taxon>
        <taxon>Fabaceae</taxon>
        <taxon>Papilionoideae</taxon>
        <taxon>50 kb inversion clade</taxon>
        <taxon>NPAAA clade</taxon>
        <taxon>Hologalegina</taxon>
        <taxon>IRL clade</taxon>
        <taxon>Fabeae</taxon>
        <taxon>Vicia</taxon>
    </lineage>
</organism>
<dbReference type="AlphaFoldDB" id="A0AAV0Z8N2"/>
<sequence length="285" mass="32327">MSSGTVNFPAILTRESTFPYEHSIGRLRVRRGSLLCLHTRLPFSESSAGPPTTSLRPEGFIAQKRRDAGSRRGKPNECLCRSSTGIDRRLRERELHAFYRIFRSVRATREYGDGSFHPVLDIKTPGSRPFGHTVIIRRKEYPKALALCIKLIRIELWEEKRKREKPHPSLSRGFAACQAGSSLWLRLFCQASFGKYIDPTQITFTKQKLLAIFIYAIHFASLDSISSQRPCQALDSTLGNATSKERESERSLNSRKDGSENIAIVTVSGLRETGRVPNEDRVYLR</sequence>
<keyword evidence="2" id="KW-1185">Reference proteome</keyword>
<reference evidence="1 2" key="1">
    <citation type="submission" date="2023-01" db="EMBL/GenBank/DDBJ databases">
        <authorList>
            <person name="Kreplak J."/>
        </authorList>
    </citation>
    <scope>NUCLEOTIDE SEQUENCE [LARGE SCALE GENOMIC DNA]</scope>
</reference>